<evidence type="ECO:0000313" key="4">
    <source>
        <dbReference type="Proteomes" id="UP001299068"/>
    </source>
</evidence>
<proteinExistence type="predicted"/>
<dbReference type="EMBL" id="JAIKTU010000001">
    <property type="protein sequence ID" value="MBY0753982.1"/>
    <property type="molecule type" value="Genomic_DNA"/>
</dbReference>
<keyword evidence="1" id="KW-0812">Transmembrane</keyword>
<feature type="transmembrane region" description="Helical" evidence="1">
    <location>
        <begin position="7"/>
        <end position="27"/>
    </location>
</feature>
<dbReference type="Proteomes" id="UP001299068">
    <property type="component" value="Unassembled WGS sequence"/>
</dbReference>
<dbReference type="InterPro" id="IPR043831">
    <property type="entry name" value="DUF5808"/>
</dbReference>
<keyword evidence="1" id="KW-1133">Transmembrane helix</keyword>
<protein>
    <submittedName>
        <fullName evidence="3">DUF5808 domain-containing protein</fullName>
    </submittedName>
</protein>
<keyword evidence="4" id="KW-1185">Reference proteome</keyword>
<feature type="domain" description="DUF5808" evidence="2">
    <location>
        <begin position="133"/>
        <end position="158"/>
    </location>
</feature>
<keyword evidence="1" id="KW-0472">Membrane</keyword>
<dbReference type="Pfam" id="PF19124">
    <property type="entry name" value="DUF5808"/>
    <property type="match status" value="1"/>
</dbReference>
<evidence type="ECO:0000313" key="3">
    <source>
        <dbReference type="EMBL" id="MBY0753982.1"/>
    </source>
</evidence>
<sequence length="174" mass="20207">MIINISTIFLYFNLLILFSIGCILPFMSSDDTIFGVKVDESFDSEINFTKLYFKHYIISSIFLLTLSFITFSKYPNANLFILFTILIVFNICVNYLIINHRVMMLFNASQLNNNTIIQSNSTLWKLGVFYYNPEDPSIFIPKRSGNGLVLNWAKKTTWMIIIVPLIPIFLILFI</sequence>
<name>A0ABS7KTN7_CLOSR</name>
<feature type="transmembrane region" description="Helical" evidence="1">
    <location>
        <begin position="156"/>
        <end position="173"/>
    </location>
</feature>
<feature type="transmembrane region" description="Helical" evidence="1">
    <location>
        <begin position="53"/>
        <end position="72"/>
    </location>
</feature>
<reference evidence="3 4" key="1">
    <citation type="journal article" date="2021" name="Cell Host Microbe">
        <title>in vivo commensal control of Clostridioides difficile virulence.</title>
        <authorList>
            <person name="Girinathan B.P."/>
            <person name="Dibenedetto N."/>
            <person name="Worley J.N."/>
            <person name="Peltier J."/>
            <person name="Arrieta-Ortiz M.L."/>
            <person name="Rupa Christinal Immanuel S."/>
            <person name="Lavin R."/>
            <person name="Delaney M.L."/>
            <person name="Cummins C."/>
            <person name="Hoffmann M."/>
            <person name="Luo Y."/>
            <person name="Gonzalez-Escalona N."/>
            <person name="Allard M."/>
            <person name="Onderdonk A.B."/>
            <person name="Gerber G.K."/>
            <person name="Sonenshein A.L."/>
            <person name="Baliga N."/>
            <person name="Dupuy B."/>
            <person name="Bry L."/>
        </authorList>
    </citation>
    <scope>NUCLEOTIDE SEQUENCE [LARGE SCALE GENOMIC DNA]</scope>
    <source>
        <strain evidence="3 4">DSM 599</strain>
    </source>
</reference>
<evidence type="ECO:0000256" key="1">
    <source>
        <dbReference type="SAM" id="Phobius"/>
    </source>
</evidence>
<evidence type="ECO:0000259" key="2">
    <source>
        <dbReference type="Pfam" id="PF19124"/>
    </source>
</evidence>
<comment type="caution">
    <text evidence="3">The sequence shown here is derived from an EMBL/GenBank/DDBJ whole genome shotgun (WGS) entry which is preliminary data.</text>
</comment>
<feature type="transmembrane region" description="Helical" evidence="1">
    <location>
        <begin position="79"/>
        <end position="98"/>
    </location>
</feature>
<accession>A0ABS7KTN7</accession>
<organism evidence="3 4">
    <name type="scientific">Clostridium sardiniense</name>
    <name type="common">Clostridium absonum</name>
    <dbReference type="NCBI Taxonomy" id="29369"/>
    <lineage>
        <taxon>Bacteria</taxon>
        <taxon>Bacillati</taxon>
        <taxon>Bacillota</taxon>
        <taxon>Clostridia</taxon>
        <taxon>Eubacteriales</taxon>
        <taxon>Clostridiaceae</taxon>
        <taxon>Clostridium</taxon>
    </lineage>
</organism>
<dbReference type="RefSeq" id="WP_221858343.1">
    <property type="nucleotide sequence ID" value="NZ_JAIKTU010000001.1"/>
</dbReference>
<gene>
    <name evidence="3" type="ORF">K5V21_00800</name>
</gene>